<keyword evidence="4" id="KW-1185">Reference proteome</keyword>
<reference evidence="3 4" key="1">
    <citation type="journal article" date="2015" name="Int. J. Syst. Evol. Microbiol.">
        <title>Carboxylicivirga linearis sp. nov., isolated from a sea cucumber culture pond.</title>
        <authorList>
            <person name="Wang F.Q."/>
            <person name="Zhou Y.X."/>
            <person name="Lin X.Z."/>
            <person name="Chen G.J."/>
            <person name="Du Z.J."/>
        </authorList>
    </citation>
    <scope>NUCLEOTIDE SEQUENCE [LARGE SCALE GENOMIC DNA]</scope>
    <source>
        <strain evidence="3 4">FB218</strain>
    </source>
</reference>
<dbReference type="SUPFAM" id="SSF89392">
    <property type="entry name" value="Prokaryotic lipoproteins and lipoprotein localization factors"/>
    <property type="match status" value="1"/>
</dbReference>
<accession>A0ABS5JR59</accession>
<feature type="chain" id="PRO_5046307612" evidence="2">
    <location>
        <begin position="22"/>
        <end position="214"/>
    </location>
</feature>
<dbReference type="InterPro" id="IPR004564">
    <property type="entry name" value="OM_lipoprot_carrier_LolA-like"/>
</dbReference>
<dbReference type="Proteomes" id="UP000708576">
    <property type="component" value="Unassembled WGS sequence"/>
</dbReference>
<dbReference type="Pfam" id="PF16584">
    <property type="entry name" value="LolA_2"/>
    <property type="match status" value="1"/>
</dbReference>
<name>A0ABS5JR59_9BACT</name>
<keyword evidence="3" id="KW-0449">Lipoprotein</keyword>
<dbReference type="EMBL" id="JAGUCO010000002">
    <property type="protein sequence ID" value="MBS2097322.1"/>
    <property type="molecule type" value="Genomic_DNA"/>
</dbReference>
<comment type="caution">
    <text evidence="3">The sequence shown here is derived from an EMBL/GenBank/DDBJ whole genome shotgun (WGS) entry which is preliminary data.</text>
</comment>
<evidence type="ECO:0000256" key="2">
    <source>
        <dbReference type="SAM" id="SignalP"/>
    </source>
</evidence>
<gene>
    <name evidence="3" type="ORF">KEM10_03465</name>
</gene>
<organism evidence="3 4">
    <name type="scientific">Carboxylicivirga linearis</name>
    <dbReference type="NCBI Taxonomy" id="1628157"/>
    <lineage>
        <taxon>Bacteria</taxon>
        <taxon>Pseudomonadati</taxon>
        <taxon>Bacteroidota</taxon>
        <taxon>Bacteroidia</taxon>
        <taxon>Marinilabiliales</taxon>
        <taxon>Marinilabiliaceae</taxon>
        <taxon>Carboxylicivirga</taxon>
    </lineage>
</organism>
<dbReference type="InterPro" id="IPR029046">
    <property type="entry name" value="LolA/LolB/LppX"/>
</dbReference>
<keyword evidence="1 2" id="KW-0732">Signal</keyword>
<evidence type="ECO:0000313" key="3">
    <source>
        <dbReference type="EMBL" id="MBS2097322.1"/>
    </source>
</evidence>
<dbReference type="RefSeq" id="WP_212213572.1">
    <property type="nucleotide sequence ID" value="NZ_JAGUCO010000002.1"/>
</dbReference>
<dbReference type="CDD" id="cd16325">
    <property type="entry name" value="LolA"/>
    <property type="match status" value="1"/>
</dbReference>
<protein>
    <submittedName>
        <fullName evidence="3">Outer membrane lipoprotein carrier protein LolA</fullName>
    </submittedName>
</protein>
<feature type="signal peptide" evidence="2">
    <location>
        <begin position="1"/>
        <end position="21"/>
    </location>
</feature>
<evidence type="ECO:0000313" key="4">
    <source>
        <dbReference type="Proteomes" id="UP000708576"/>
    </source>
</evidence>
<dbReference type="Gene3D" id="2.50.20.10">
    <property type="entry name" value="Lipoprotein localisation LolA/LolB/LppX"/>
    <property type="match status" value="1"/>
</dbReference>
<evidence type="ECO:0000256" key="1">
    <source>
        <dbReference type="ARBA" id="ARBA00022729"/>
    </source>
</evidence>
<sequence>MKTFCSFIVLLAITIGVNAQSAEKAKEILDKVSAQTKAYPSIIADFSFKMENLQENIEEIYDGSITLKDNKYKVSLMDVDTYFDGEVMYTHMIDAGEVNITLPDPDDEETLNPATIFNIYQDGYKLNYVGEGNAEGRDVYEIDLYPTNRDKPYSRIKLLIFQDDLTLFSFRQVGKDGNNYTVIVKKMITNKQVDDKTFVFDTAAHSDVDVIDMR</sequence>
<proteinExistence type="predicted"/>